<dbReference type="InterPro" id="IPR036697">
    <property type="entry name" value="Hemocyanin_N_sf"/>
</dbReference>
<dbReference type="InParanoid" id="B4IYR9"/>
<dbReference type="eggNOG" id="ENOG502QR98">
    <property type="taxonomic scope" value="Eukaryota"/>
</dbReference>
<dbReference type="PANTHER" id="PTHR11511:SF5">
    <property type="entry name" value="FAT-BODY PROTEIN 1-RELATED"/>
    <property type="match status" value="1"/>
</dbReference>
<feature type="domain" description="Hemocyanin C-terminal" evidence="2">
    <location>
        <begin position="416"/>
        <end position="582"/>
    </location>
</feature>
<dbReference type="SUPFAM" id="SSF48050">
    <property type="entry name" value="Hemocyanin, N-terminal domain"/>
    <property type="match status" value="1"/>
</dbReference>
<dbReference type="InterPro" id="IPR013788">
    <property type="entry name" value="Hemocyanin/hexamerin"/>
</dbReference>
<dbReference type="Proteomes" id="UP000001070">
    <property type="component" value="Unassembled WGS sequence"/>
</dbReference>
<dbReference type="InterPro" id="IPR037020">
    <property type="entry name" value="Hemocyanin_C_sf"/>
</dbReference>
<dbReference type="InterPro" id="IPR005203">
    <property type="entry name" value="Hemocyanin_C"/>
</dbReference>
<dbReference type="KEGG" id="dgr:6557187"/>
<dbReference type="OrthoDB" id="7419495at2759"/>
<evidence type="ECO:0000313" key="4">
    <source>
        <dbReference type="Proteomes" id="UP000001070"/>
    </source>
</evidence>
<dbReference type="PANTHER" id="PTHR11511">
    <property type="entry name" value="LARVAL STORAGE PROTEIN/PHENOLOXIDASE"/>
    <property type="match status" value="1"/>
</dbReference>
<dbReference type="Gene3D" id="1.20.1370.10">
    <property type="entry name" value="Hemocyanin, N-terminal domain"/>
    <property type="match status" value="1"/>
</dbReference>
<sequence>MARQTQWQLRQRFLMDLLLQVHKPLLQQELIEMGSRLNENPSDYEADSWPSLIDFMERVHQGRILRPYSIYSQLQEELPQQLLGVYRFLLLAKDWRTFQCNACYARSHFNPVLFVNALQLAISGRPDTKDLVLPAMHEVLPQLYFDKDVILDAQQVNWQQLAPIPNITLKRSWKEILGDIVYPRRFRQPLEVPVLPAEPIVIEVKPLRTLLSSDVELNGYWNSLISRLLITRNEQGTAIIDGDRMMAFRNAHDEYMYRLENGRAAKPEHPQILLHNIKQFVALCELEELTTGHKSLQLIEPTLMTTGGVRYKATKLNGLDVWLLIRQSTEELQSQIDKQLEKAVETPTMETVGQVIATNYWQLFRHLSLAINGNCTMEPNLLGMATSNLRDPIYRTMLFQLAQLIARYERPQVSAYDNQQVQQIHVGNLTTYEHLVDSDLINLMDQQLLQTQRNNLQFLQRRLVARQLRLNHKPFNITYELYASEPMVVLIRSYLIPPGRDQAGLLIESFVSELAMGKNILVRQFPMAKSVHTLRKLYEAKKPLDSSNACSFPQHLLLPRGTAEGLRLQLLVQVLAWNGSETIAECEWAGSVVDSTAPVLTSARVDVVIHHHSLKLKD</sequence>
<dbReference type="HOGENOM" id="CLU_467920_0_0_1"/>
<dbReference type="GO" id="GO:0045735">
    <property type="term" value="F:nutrient reservoir activity"/>
    <property type="evidence" value="ECO:0007669"/>
    <property type="project" value="UniProtKB-ARBA"/>
</dbReference>
<dbReference type="OMA" id="NACYARS"/>
<dbReference type="Pfam" id="PF03722">
    <property type="entry name" value="Hemocyanin_N"/>
    <property type="match status" value="1"/>
</dbReference>
<dbReference type="GO" id="GO:0097009">
    <property type="term" value="P:energy homeostasis"/>
    <property type="evidence" value="ECO:0007669"/>
    <property type="project" value="UniProtKB-ARBA"/>
</dbReference>
<feature type="domain" description="Hemocyanin N-terminal" evidence="1">
    <location>
        <begin position="8"/>
        <end position="129"/>
    </location>
</feature>
<dbReference type="EMBL" id="CH916366">
    <property type="protein sequence ID" value="EDV96606.1"/>
    <property type="molecule type" value="Genomic_DNA"/>
</dbReference>
<dbReference type="PhylomeDB" id="B4IYR9"/>
<dbReference type="InterPro" id="IPR005204">
    <property type="entry name" value="Hemocyanin_N"/>
</dbReference>
<dbReference type="STRING" id="7222.B4IYR9"/>
<name>B4IYR9_DROGR</name>
<keyword evidence="4" id="KW-1185">Reference proteome</keyword>
<dbReference type="AlphaFoldDB" id="B4IYR9"/>
<dbReference type="GO" id="GO:0005615">
    <property type="term" value="C:extracellular space"/>
    <property type="evidence" value="ECO:0007669"/>
    <property type="project" value="UniProtKB-ARBA"/>
</dbReference>
<dbReference type="Pfam" id="PF03723">
    <property type="entry name" value="Hemocyanin_C"/>
    <property type="match status" value="1"/>
</dbReference>
<dbReference type="SUPFAM" id="SSF81296">
    <property type="entry name" value="E set domains"/>
    <property type="match status" value="1"/>
</dbReference>
<protein>
    <submittedName>
        <fullName evidence="3">GH15110</fullName>
    </submittedName>
</protein>
<evidence type="ECO:0000313" key="3">
    <source>
        <dbReference type="EMBL" id="EDV96606.1"/>
    </source>
</evidence>
<dbReference type="InterPro" id="IPR014756">
    <property type="entry name" value="Ig_E-set"/>
</dbReference>
<accession>B4IYR9</accession>
<reference evidence="3 4" key="1">
    <citation type="journal article" date="2007" name="Nature">
        <title>Evolution of genes and genomes on the Drosophila phylogeny.</title>
        <authorList>
            <consortium name="Drosophila 12 Genomes Consortium"/>
            <person name="Clark A.G."/>
            <person name="Eisen M.B."/>
            <person name="Smith D.R."/>
            <person name="Bergman C.M."/>
            <person name="Oliver B."/>
            <person name="Markow T.A."/>
            <person name="Kaufman T.C."/>
            <person name="Kellis M."/>
            <person name="Gelbart W."/>
            <person name="Iyer V.N."/>
            <person name="Pollard D.A."/>
            <person name="Sackton T.B."/>
            <person name="Larracuente A.M."/>
            <person name="Singh N.D."/>
            <person name="Abad J.P."/>
            <person name="Abt D.N."/>
            <person name="Adryan B."/>
            <person name="Aguade M."/>
            <person name="Akashi H."/>
            <person name="Anderson W.W."/>
            <person name="Aquadro C.F."/>
            <person name="Ardell D.H."/>
            <person name="Arguello R."/>
            <person name="Artieri C.G."/>
            <person name="Barbash D.A."/>
            <person name="Barker D."/>
            <person name="Barsanti P."/>
            <person name="Batterham P."/>
            <person name="Batzoglou S."/>
            <person name="Begun D."/>
            <person name="Bhutkar A."/>
            <person name="Blanco E."/>
            <person name="Bosak S.A."/>
            <person name="Bradley R.K."/>
            <person name="Brand A.D."/>
            <person name="Brent M.R."/>
            <person name="Brooks A.N."/>
            <person name="Brown R.H."/>
            <person name="Butlin R.K."/>
            <person name="Caggese C."/>
            <person name="Calvi B.R."/>
            <person name="Bernardo de Carvalho A."/>
            <person name="Caspi A."/>
            <person name="Castrezana S."/>
            <person name="Celniker S.E."/>
            <person name="Chang J.L."/>
            <person name="Chapple C."/>
            <person name="Chatterji S."/>
            <person name="Chinwalla A."/>
            <person name="Civetta A."/>
            <person name="Clifton S.W."/>
            <person name="Comeron J.M."/>
            <person name="Costello J.C."/>
            <person name="Coyne J.A."/>
            <person name="Daub J."/>
            <person name="David R.G."/>
            <person name="Delcher A.L."/>
            <person name="Delehaunty K."/>
            <person name="Do C.B."/>
            <person name="Ebling H."/>
            <person name="Edwards K."/>
            <person name="Eickbush T."/>
            <person name="Evans J.D."/>
            <person name="Filipski A."/>
            <person name="Findeiss S."/>
            <person name="Freyhult E."/>
            <person name="Fulton L."/>
            <person name="Fulton R."/>
            <person name="Garcia A.C."/>
            <person name="Gardiner A."/>
            <person name="Garfield D.A."/>
            <person name="Garvin B.E."/>
            <person name="Gibson G."/>
            <person name="Gilbert D."/>
            <person name="Gnerre S."/>
            <person name="Godfrey J."/>
            <person name="Good R."/>
            <person name="Gotea V."/>
            <person name="Gravely B."/>
            <person name="Greenberg A.J."/>
            <person name="Griffiths-Jones S."/>
            <person name="Gross S."/>
            <person name="Guigo R."/>
            <person name="Gustafson E.A."/>
            <person name="Haerty W."/>
            <person name="Hahn M.W."/>
            <person name="Halligan D.L."/>
            <person name="Halpern A.L."/>
            <person name="Halter G.M."/>
            <person name="Han M.V."/>
            <person name="Heger A."/>
            <person name="Hillier L."/>
            <person name="Hinrichs A.S."/>
            <person name="Holmes I."/>
            <person name="Hoskins R.A."/>
            <person name="Hubisz M.J."/>
            <person name="Hultmark D."/>
            <person name="Huntley M.A."/>
            <person name="Jaffe D.B."/>
            <person name="Jagadeeshan S."/>
            <person name="Jeck W.R."/>
            <person name="Johnson J."/>
            <person name="Jones C.D."/>
            <person name="Jordan W.C."/>
            <person name="Karpen G.H."/>
            <person name="Kataoka E."/>
            <person name="Keightley P.D."/>
            <person name="Kheradpour P."/>
            <person name="Kirkness E.F."/>
            <person name="Koerich L.B."/>
            <person name="Kristiansen K."/>
            <person name="Kudrna D."/>
            <person name="Kulathinal R.J."/>
            <person name="Kumar S."/>
            <person name="Kwok R."/>
            <person name="Lander E."/>
            <person name="Langley C.H."/>
            <person name="Lapoint R."/>
            <person name="Lazzaro B.P."/>
            <person name="Lee S.J."/>
            <person name="Levesque L."/>
            <person name="Li R."/>
            <person name="Lin C.F."/>
            <person name="Lin M.F."/>
            <person name="Lindblad-Toh K."/>
            <person name="Llopart A."/>
            <person name="Long M."/>
            <person name="Low L."/>
            <person name="Lozovsky E."/>
            <person name="Lu J."/>
            <person name="Luo M."/>
            <person name="Machado C.A."/>
            <person name="Makalowski W."/>
            <person name="Marzo M."/>
            <person name="Matsuda M."/>
            <person name="Matzkin L."/>
            <person name="McAllister B."/>
            <person name="McBride C.S."/>
            <person name="McKernan B."/>
            <person name="McKernan K."/>
            <person name="Mendez-Lago M."/>
            <person name="Minx P."/>
            <person name="Mollenhauer M.U."/>
            <person name="Montooth K."/>
            <person name="Mount S.M."/>
            <person name="Mu X."/>
            <person name="Myers E."/>
            <person name="Negre B."/>
            <person name="Newfeld S."/>
            <person name="Nielsen R."/>
            <person name="Noor M.A."/>
            <person name="O'Grady P."/>
            <person name="Pachter L."/>
            <person name="Papaceit M."/>
            <person name="Parisi M.J."/>
            <person name="Parisi M."/>
            <person name="Parts L."/>
            <person name="Pedersen J.S."/>
            <person name="Pesole G."/>
            <person name="Phillippy A.M."/>
            <person name="Ponting C.P."/>
            <person name="Pop M."/>
            <person name="Porcelli D."/>
            <person name="Powell J.R."/>
            <person name="Prohaska S."/>
            <person name="Pruitt K."/>
            <person name="Puig M."/>
            <person name="Quesneville H."/>
            <person name="Ram K.R."/>
            <person name="Rand D."/>
            <person name="Rasmussen M.D."/>
            <person name="Reed L.K."/>
            <person name="Reenan R."/>
            <person name="Reily A."/>
            <person name="Remington K.A."/>
            <person name="Rieger T.T."/>
            <person name="Ritchie M.G."/>
            <person name="Robin C."/>
            <person name="Rogers Y.H."/>
            <person name="Rohde C."/>
            <person name="Rozas J."/>
            <person name="Rubenfield M.J."/>
            <person name="Ruiz A."/>
            <person name="Russo S."/>
            <person name="Salzberg S.L."/>
            <person name="Sanchez-Gracia A."/>
            <person name="Saranga D.J."/>
            <person name="Sato H."/>
            <person name="Schaeffer S.W."/>
            <person name="Schatz M.C."/>
            <person name="Schlenke T."/>
            <person name="Schwartz R."/>
            <person name="Segarra C."/>
            <person name="Singh R.S."/>
            <person name="Sirot L."/>
            <person name="Sirota M."/>
            <person name="Sisneros N.B."/>
            <person name="Smith C.D."/>
            <person name="Smith T.F."/>
            <person name="Spieth J."/>
            <person name="Stage D.E."/>
            <person name="Stark A."/>
            <person name="Stephan W."/>
            <person name="Strausberg R.L."/>
            <person name="Strempel S."/>
            <person name="Sturgill D."/>
            <person name="Sutton G."/>
            <person name="Sutton G.G."/>
            <person name="Tao W."/>
            <person name="Teichmann S."/>
            <person name="Tobari Y.N."/>
            <person name="Tomimura Y."/>
            <person name="Tsolas J.M."/>
            <person name="Valente V.L."/>
            <person name="Venter E."/>
            <person name="Venter J.C."/>
            <person name="Vicario S."/>
            <person name="Vieira F.G."/>
            <person name="Vilella A.J."/>
            <person name="Villasante A."/>
            <person name="Walenz B."/>
            <person name="Wang J."/>
            <person name="Wasserman M."/>
            <person name="Watts T."/>
            <person name="Wilson D."/>
            <person name="Wilson R.K."/>
            <person name="Wing R.A."/>
            <person name="Wolfner M.F."/>
            <person name="Wong A."/>
            <person name="Wong G.K."/>
            <person name="Wu C.I."/>
            <person name="Wu G."/>
            <person name="Yamamoto D."/>
            <person name="Yang H.P."/>
            <person name="Yang S.P."/>
            <person name="Yorke J.A."/>
            <person name="Yoshida K."/>
            <person name="Zdobnov E."/>
            <person name="Zhang P."/>
            <person name="Zhang Y."/>
            <person name="Zimin A.V."/>
            <person name="Baldwin J."/>
            <person name="Abdouelleil A."/>
            <person name="Abdulkadir J."/>
            <person name="Abebe A."/>
            <person name="Abera B."/>
            <person name="Abreu J."/>
            <person name="Acer S.C."/>
            <person name="Aftuck L."/>
            <person name="Alexander A."/>
            <person name="An P."/>
            <person name="Anderson E."/>
            <person name="Anderson S."/>
            <person name="Arachi H."/>
            <person name="Azer M."/>
            <person name="Bachantsang P."/>
            <person name="Barry A."/>
            <person name="Bayul T."/>
            <person name="Berlin A."/>
            <person name="Bessette D."/>
            <person name="Bloom T."/>
            <person name="Blye J."/>
            <person name="Boguslavskiy L."/>
            <person name="Bonnet C."/>
            <person name="Boukhgalter B."/>
            <person name="Bourzgui I."/>
            <person name="Brown A."/>
            <person name="Cahill P."/>
            <person name="Channer S."/>
            <person name="Cheshatsang Y."/>
            <person name="Chuda L."/>
            <person name="Citroen M."/>
            <person name="Collymore A."/>
            <person name="Cooke P."/>
            <person name="Costello M."/>
            <person name="D'Aco K."/>
            <person name="Daza R."/>
            <person name="De Haan G."/>
            <person name="DeGray S."/>
            <person name="DeMaso C."/>
            <person name="Dhargay N."/>
            <person name="Dooley K."/>
            <person name="Dooley E."/>
            <person name="Doricent M."/>
            <person name="Dorje P."/>
            <person name="Dorjee K."/>
            <person name="Dupes A."/>
            <person name="Elong R."/>
            <person name="Falk J."/>
            <person name="Farina A."/>
            <person name="Faro S."/>
            <person name="Ferguson D."/>
            <person name="Fisher S."/>
            <person name="Foley C.D."/>
            <person name="Franke A."/>
            <person name="Friedrich D."/>
            <person name="Gadbois L."/>
            <person name="Gearin G."/>
            <person name="Gearin C.R."/>
            <person name="Giannoukos G."/>
            <person name="Goode T."/>
            <person name="Graham J."/>
            <person name="Grandbois E."/>
            <person name="Grewal S."/>
            <person name="Gyaltsen K."/>
            <person name="Hafez N."/>
            <person name="Hagos B."/>
            <person name="Hall J."/>
            <person name="Henson C."/>
            <person name="Hollinger A."/>
            <person name="Honan T."/>
            <person name="Huard M.D."/>
            <person name="Hughes L."/>
            <person name="Hurhula B."/>
            <person name="Husby M.E."/>
            <person name="Kamat A."/>
            <person name="Kanga B."/>
            <person name="Kashin S."/>
            <person name="Khazanovich D."/>
            <person name="Kisner P."/>
            <person name="Lance K."/>
            <person name="Lara M."/>
            <person name="Lee W."/>
            <person name="Lennon N."/>
            <person name="Letendre F."/>
            <person name="LeVine R."/>
            <person name="Lipovsky A."/>
            <person name="Liu X."/>
            <person name="Liu J."/>
            <person name="Liu S."/>
            <person name="Lokyitsang T."/>
            <person name="Lokyitsang Y."/>
            <person name="Lubonja R."/>
            <person name="Lui A."/>
            <person name="MacDonald P."/>
            <person name="Magnisalis V."/>
            <person name="Maru K."/>
            <person name="Matthews C."/>
            <person name="McCusker W."/>
            <person name="McDonough S."/>
            <person name="Mehta T."/>
            <person name="Meldrim J."/>
            <person name="Meneus L."/>
            <person name="Mihai O."/>
            <person name="Mihalev A."/>
            <person name="Mihova T."/>
            <person name="Mittelman R."/>
            <person name="Mlenga V."/>
            <person name="Montmayeur A."/>
            <person name="Mulrain L."/>
            <person name="Navidi A."/>
            <person name="Naylor J."/>
            <person name="Negash T."/>
            <person name="Nguyen T."/>
            <person name="Nguyen N."/>
            <person name="Nicol R."/>
            <person name="Norbu C."/>
            <person name="Norbu N."/>
            <person name="Novod N."/>
            <person name="O'Neill B."/>
            <person name="Osman S."/>
            <person name="Markiewicz E."/>
            <person name="Oyono O.L."/>
            <person name="Patti C."/>
            <person name="Phunkhang P."/>
            <person name="Pierre F."/>
            <person name="Priest M."/>
            <person name="Raghuraman S."/>
            <person name="Rege F."/>
            <person name="Reyes R."/>
            <person name="Rise C."/>
            <person name="Rogov P."/>
            <person name="Ross K."/>
            <person name="Ryan E."/>
            <person name="Settipalli S."/>
            <person name="Shea T."/>
            <person name="Sherpa N."/>
            <person name="Shi L."/>
            <person name="Shih D."/>
            <person name="Sparrow T."/>
            <person name="Spaulding J."/>
            <person name="Stalker J."/>
            <person name="Stange-Thomann N."/>
            <person name="Stavropoulos S."/>
            <person name="Stone C."/>
            <person name="Strader C."/>
            <person name="Tesfaye S."/>
            <person name="Thomson T."/>
            <person name="Thoulutsang Y."/>
            <person name="Thoulutsang D."/>
            <person name="Topham K."/>
            <person name="Topping I."/>
            <person name="Tsamla T."/>
            <person name="Vassiliev H."/>
            <person name="Vo A."/>
            <person name="Wangchuk T."/>
            <person name="Wangdi T."/>
            <person name="Weiand M."/>
            <person name="Wilkinson J."/>
            <person name="Wilson A."/>
            <person name="Yadav S."/>
            <person name="Young G."/>
            <person name="Yu Q."/>
            <person name="Zembek L."/>
            <person name="Zhong D."/>
            <person name="Zimmer A."/>
            <person name="Zwirko Z."/>
            <person name="Jaffe D.B."/>
            <person name="Alvarez P."/>
            <person name="Brockman W."/>
            <person name="Butler J."/>
            <person name="Chin C."/>
            <person name="Gnerre S."/>
            <person name="Grabherr M."/>
            <person name="Kleber M."/>
            <person name="Mauceli E."/>
            <person name="MacCallum I."/>
        </authorList>
    </citation>
    <scope>NUCLEOTIDE SEQUENCE [LARGE SCALE GENOMIC DNA]</scope>
    <source>
        <strain evidence="4">Tucson 15287-2541.00</strain>
    </source>
</reference>
<gene>
    <name evidence="3" type="primary">Dgri\GH15110</name>
    <name evidence="3" type="ORF">Dgri_GH15110</name>
</gene>
<proteinExistence type="predicted"/>
<evidence type="ECO:0000259" key="2">
    <source>
        <dbReference type="Pfam" id="PF03723"/>
    </source>
</evidence>
<dbReference type="Gene3D" id="2.60.40.1520">
    <property type="entry name" value="Hemocyanin, C-terminal domain"/>
    <property type="match status" value="1"/>
</dbReference>
<evidence type="ECO:0000259" key="1">
    <source>
        <dbReference type="Pfam" id="PF03722"/>
    </source>
</evidence>
<organism evidence="4">
    <name type="scientific">Drosophila grimshawi</name>
    <name type="common">Hawaiian fruit fly</name>
    <name type="synonym">Idiomyia grimshawi</name>
    <dbReference type="NCBI Taxonomy" id="7222"/>
    <lineage>
        <taxon>Eukaryota</taxon>
        <taxon>Metazoa</taxon>
        <taxon>Ecdysozoa</taxon>
        <taxon>Arthropoda</taxon>
        <taxon>Hexapoda</taxon>
        <taxon>Insecta</taxon>
        <taxon>Pterygota</taxon>
        <taxon>Neoptera</taxon>
        <taxon>Endopterygota</taxon>
        <taxon>Diptera</taxon>
        <taxon>Brachycera</taxon>
        <taxon>Muscomorpha</taxon>
        <taxon>Ephydroidea</taxon>
        <taxon>Drosophilidae</taxon>
        <taxon>Drosophila</taxon>
        <taxon>Hawaiian Drosophila</taxon>
    </lineage>
</organism>